<comment type="caution">
    <text evidence="1">The sequence shown here is derived from an EMBL/GenBank/DDBJ whole genome shotgun (WGS) entry which is preliminary data.</text>
</comment>
<sequence length="140" mass="15084">MSVVKRRERIARVRRVEHMQAAAAAAAAEMQLGSLEQSAARVLDLRLQLTSGVGSTSAETLAARGELAHRLDLARFGLADAIASARSVVDSKAAERIAARIRQESAERLVDRAQHDEDALAEKRAGANARMKTPRFVGEA</sequence>
<evidence type="ECO:0000313" key="2">
    <source>
        <dbReference type="Proteomes" id="UP000570166"/>
    </source>
</evidence>
<accession>A0A838L0T4</accession>
<keyword evidence="2" id="KW-1185">Reference proteome</keyword>
<evidence type="ECO:0008006" key="3">
    <source>
        <dbReference type="Google" id="ProtNLM"/>
    </source>
</evidence>
<evidence type="ECO:0000313" key="1">
    <source>
        <dbReference type="EMBL" id="MBA2932951.1"/>
    </source>
</evidence>
<name>A0A838L0T4_9SPHN</name>
<dbReference type="RefSeq" id="WP_160365022.1">
    <property type="nucleotide sequence ID" value="NZ_JACEIB010000001.1"/>
</dbReference>
<gene>
    <name evidence="1" type="ORF">HZF05_02460</name>
</gene>
<protein>
    <recommendedName>
        <fullName evidence="3">Flagellar FliJ protein</fullName>
    </recommendedName>
</protein>
<dbReference type="Proteomes" id="UP000570166">
    <property type="component" value="Unassembled WGS sequence"/>
</dbReference>
<reference evidence="1 2" key="1">
    <citation type="submission" date="2020-07" db="EMBL/GenBank/DDBJ databases">
        <authorList>
            <person name="Sun Q."/>
        </authorList>
    </citation>
    <scope>NUCLEOTIDE SEQUENCE [LARGE SCALE GENOMIC DNA]</scope>
    <source>
        <strain evidence="1 2">CGMCC 1.13654</strain>
    </source>
</reference>
<dbReference type="AlphaFoldDB" id="A0A838L0T4"/>
<dbReference type="EMBL" id="JACEIB010000001">
    <property type="protein sequence ID" value="MBA2932951.1"/>
    <property type="molecule type" value="Genomic_DNA"/>
</dbReference>
<proteinExistence type="predicted"/>
<organism evidence="1 2">
    <name type="scientific">Sphingomonas chungangi</name>
    <dbReference type="NCBI Taxonomy" id="2683589"/>
    <lineage>
        <taxon>Bacteria</taxon>
        <taxon>Pseudomonadati</taxon>
        <taxon>Pseudomonadota</taxon>
        <taxon>Alphaproteobacteria</taxon>
        <taxon>Sphingomonadales</taxon>
        <taxon>Sphingomonadaceae</taxon>
        <taxon>Sphingomonas</taxon>
    </lineage>
</organism>